<keyword evidence="1" id="KW-0472">Membrane</keyword>
<reference evidence="2 3" key="1">
    <citation type="submission" date="2015-03" db="EMBL/GenBank/DDBJ databases">
        <authorList>
            <person name="Murphy D."/>
        </authorList>
    </citation>
    <scope>NUCLEOTIDE SEQUENCE [LARGE SCALE GENOMIC DNA]</scope>
    <source>
        <strain evidence="2 3">BR165/97</strain>
    </source>
</reference>
<keyword evidence="1" id="KW-0812">Transmembrane</keyword>
<dbReference type="KEGG" id="yin:CH53_2532"/>
<sequence length="68" mass="7550">MEGSRIVNLATIIEVWYHLIVKIQLDAEKPIVDMAFLSEMPALALFVLLITAAAVIGRLTFIVTCYVT</sequence>
<gene>
    <name evidence="2" type="ORF">ERS008530_04145</name>
</gene>
<proteinExistence type="predicted"/>
<keyword evidence="1" id="KW-1133">Transmembrane helix</keyword>
<evidence type="ECO:0000313" key="2">
    <source>
        <dbReference type="EMBL" id="CNG59550.1"/>
    </source>
</evidence>
<accession>A0A0T9MY11</accession>
<dbReference type="AlphaFoldDB" id="A0A0T9MY11"/>
<protein>
    <submittedName>
        <fullName evidence="2">Uncharacterized protein</fullName>
    </submittedName>
</protein>
<name>A0A0T9MY11_YERIN</name>
<organism evidence="2 3">
    <name type="scientific">Yersinia intermedia</name>
    <dbReference type="NCBI Taxonomy" id="631"/>
    <lineage>
        <taxon>Bacteria</taxon>
        <taxon>Pseudomonadati</taxon>
        <taxon>Pseudomonadota</taxon>
        <taxon>Gammaproteobacteria</taxon>
        <taxon>Enterobacterales</taxon>
        <taxon>Yersiniaceae</taxon>
        <taxon>Yersinia</taxon>
    </lineage>
</organism>
<evidence type="ECO:0000256" key="1">
    <source>
        <dbReference type="SAM" id="Phobius"/>
    </source>
</evidence>
<dbReference type="Proteomes" id="UP000038750">
    <property type="component" value="Unassembled WGS sequence"/>
</dbReference>
<evidence type="ECO:0000313" key="3">
    <source>
        <dbReference type="Proteomes" id="UP000038750"/>
    </source>
</evidence>
<dbReference type="EMBL" id="CPZJ01000023">
    <property type="protein sequence ID" value="CNG59550.1"/>
    <property type="molecule type" value="Genomic_DNA"/>
</dbReference>
<feature type="transmembrane region" description="Helical" evidence="1">
    <location>
        <begin position="42"/>
        <end position="67"/>
    </location>
</feature>